<dbReference type="Proteomes" id="UP000265120">
    <property type="component" value="Chromosome 2"/>
</dbReference>
<dbReference type="InterPro" id="IPR025764">
    <property type="entry name" value="Cystatin_Fetuin_B"/>
</dbReference>
<reference evidence="6" key="2">
    <citation type="submission" date="2025-08" db="UniProtKB">
        <authorList>
            <consortium name="Ensembl"/>
        </authorList>
    </citation>
    <scope>IDENTIFICATION</scope>
</reference>
<dbReference type="InterPro" id="IPR046350">
    <property type="entry name" value="Cystatin_sf"/>
</dbReference>
<evidence type="ECO:0000256" key="3">
    <source>
        <dbReference type="ARBA" id="ARBA00023180"/>
    </source>
</evidence>
<feature type="signal peptide" evidence="4">
    <location>
        <begin position="1"/>
        <end position="19"/>
    </location>
</feature>
<dbReference type="CDD" id="cd00042">
    <property type="entry name" value="CY"/>
    <property type="match status" value="2"/>
</dbReference>
<dbReference type="GO" id="GO:0004869">
    <property type="term" value="F:cysteine-type endopeptidase inhibitor activity"/>
    <property type="evidence" value="ECO:0007669"/>
    <property type="project" value="InterPro"/>
</dbReference>
<evidence type="ECO:0000313" key="7">
    <source>
        <dbReference type="Proteomes" id="UP000265120"/>
    </source>
</evidence>
<dbReference type="PANTHER" id="PTHR13814">
    <property type="entry name" value="FETUIN"/>
    <property type="match status" value="1"/>
</dbReference>
<keyword evidence="7" id="KW-1185">Reference proteome</keyword>
<reference evidence="6" key="3">
    <citation type="submission" date="2025-09" db="UniProtKB">
        <authorList>
            <consortium name="Ensembl"/>
        </authorList>
    </citation>
    <scope>IDENTIFICATION</scope>
</reference>
<evidence type="ECO:0000313" key="6">
    <source>
        <dbReference type="Ensembl" id="ENSCSEP00000003707.1"/>
    </source>
</evidence>
<dbReference type="OrthoDB" id="9941887at2759"/>
<evidence type="ECO:0000256" key="2">
    <source>
        <dbReference type="ARBA" id="ARBA00023157"/>
    </source>
</evidence>
<reference evidence="6 7" key="1">
    <citation type="journal article" date="2014" name="Nat. Genet.">
        <title>Whole-genome sequence of a flatfish provides insights into ZW sex chromosome evolution and adaptation to a benthic lifestyle.</title>
        <authorList>
            <person name="Chen S."/>
            <person name="Zhang G."/>
            <person name="Shao C."/>
            <person name="Huang Q."/>
            <person name="Liu G."/>
            <person name="Zhang P."/>
            <person name="Song W."/>
            <person name="An N."/>
            <person name="Chalopin D."/>
            <person name="Volff J.N."/>
            <person name="Hong Y."/>
            <person name="Li Q."/>
            <person name="Sha Z."/>
            <person name="Zhou H."/>
            <person name="Xie M."/>
            <person name="Yu Q."/>
            <person name="Liu Y."/>
            <person name="Xiang H."/>
            <person name="Wang N."/>
            <person name="Wu K."/>
            <person name="Yang C."/>
            <person name="Zhou Q."/>
            <person name="Liao X."/>
            <person name="Yang L."/>
            <person name="Hu Q."/>
            <person name="Zhang J."/>
            <person name="Meng L."/>
            <person name="Jin L."/>
            <person name="Tian Y."/>
            <person name="Lian J."/>
            <person name="Yang J."/>
            <person name="Miao G."/>
            <person name="Liu S."/>
            <person name="Liang Z."/>
            <person name="Yan F."/>
            <person name="Li Y."/>
            <person name="Sun B."/>
            <person name="Zhang H."/>
            <person name="Zhang J."/>
            <person name="Zhu Y."/>
            <person name="Du M."/>
            <person name="Zhao Y."/>
            <person name="Schartl M."/>
            <person name="Tang Q."/>
            <person name="Wang J."/>
        </authorList>
    </citation>
    <scope>NUCLEOTIDE SEQUENCE</scope>
</reference>
<dbReference type="GeneID" id="107990126"/>
<dbReference type="AlphaFoldDB" id="A0A3P8UMU7"/>
<dbReference type="Gene3D" id="3.10.450.10">
    <property type="match status" value="2"/>
</dbReference>
<evidence type="ECO:0000256" key="1">
    <source>
        <dbReference type="ARBA" id="ARBA00022729"/>
    </source>
</evidence>
<dbReference type="PANTHER" id="PTHR13814:SF17">
    <property type="entry name" value="FETUIN-B PRECURSOR"/>
    <property type="match status" value="1"/>
</dbReference>
<accession>A0A3P8UMU7</accession>
<keyword evidence="3" id="KW-0325">Glycoprotein</keyword>
<dbReference type="InterPro" id="IPR050735">
    <property type="entry name" value="Kininogen_Fetuin_HRG"/>
</dbReference>
<dbReference type="RefSeq" id="XP_016897525.1">
    <property type="nucleotide sequence ID" value="XM_017042036.2"/>
</dbReference>
<feature type="domain" description="Cystatin fetuin-B-type" evidence="5">
    <location>
        <begin position="138"/>
        <end position="261"/>
    </location>
</feature>
<proteinExistence type="predicted"/>
<dbReference type="GeneTree" id="ENSGT00950000182930"/>
<dbReference type="SMART" id="SM00043">
    <property type="entry name" value="CY"/>
    <property type="match status" value="2"/>
</dbReference>
<dbReference type="InParanoid" id="A0A3P8UMU7"/>
<dbReference type="OMA" id="NCQFAHR"/>
<keyword evidence="1 4" id="KW-0732">Signal</keyword>
<evidence type="ECO:0000259" key="5">
    <source>
        <dbReference type="PROSITE" id="PS51530"/>
    </source>
</evidence>
<dbReference type="InterPro" id="IPR000010">
    <property type="entry name" value="Cystatin_dom"/>
</dbReference>
<keyword evidence="2" id="KW-1015">Disulfide bond</keyword>
<dbReference type="KEGG" id="csem:107990126"/>
<protein>
    <submittedName>
        <fullName evidence="6">Fetuin-B-like</fullName>
    </submittedName>
</protein>
<feature type="chain" id="PRO_5017932706" evidence="4">
    <location>
        <begin position="20"/>
        <end position="350"/>
    </location>
</feature>
<sequence>MNVYLLVLCLALLQQEGRADPDTQGCHSPEAVRTAEEVLEQINQDRTNGYILGLNRVYDLSHTPETVNSGSLYKLTIDVLETKCHITSKKSWKECEIRDISAVPVYGECEVSALVGDQVKLQRYSCVLREVPATAVVSVCPDCPTADNLNEPVVKETVNLSLERFNAESGLANIFGLENITRASSQWVVGPSYFVEFTIVETVCSKQTDVSELSSCQPMDCQFAHRGFCSGSHMTEDDQFEIRPIAGKNFQDRKAVEVKCEIYEPQAATVEERAHAKADTDHTVNQQHNHTHLHAHEHVHKNSPSDVTITSPQNSLGTVVYLAATPRSAPAAKLCPGPRRHDLGLGRFKL</sequence>
<dbReference type="Pfam" id="PF00031">
    <property type="entry name" value="Cystatin"/>
    <property type="match status" value="1"/>
</dbReference>
<dbReference type="GO" id="GO:0005576">
    <property type="term" value="C:extracellular region"/>
    <property type="evidence" value="ECO:0007669"/>
    <property type="project" value="TreeGrafter"/>
</dbReference>
<dbReference type="Ensembl" id="ENSCSET00000003756.1">
    <property type="protein sequence ID" value="ENSCSEP00000003707.1"/>
    <property type="gene ID" value="ENSCSEG00000002426.1"/>
</dbReference>
<organism evidence="6 7">
    <name type="scientific">Cynoglossus semilaevis</name>
    <name type="common">Tongue sole</name>
    <dbReference type="NCBI Taxonomy" id="244447"/>
    <lineage>
        <taxon>Eukaryota</taxon>
        <taxon>Metazoa</taxon>
        <taxon>Chordata</taxon>
        <taxon>Craniata</taxon>
        <taxon>Vertebrata</taxon>
        <taxon>Euteleostomi</taxon>
        <taxon>Actinopterygii</taxon>
        <taxon>Neopterygii</taxon>
        <taxon>Teleostei</taxon>
        <taxon>Neoteleostei</taxon>
        <taxon>Acanthomorphata</taxon>
        <taxon>Carangaria</taxon>
        <taxon>Pleuronectiformes</taxon>
        <taxon>Pleuronectoidei</taxon>
        <taxon>Cynoglossidae</taxon>
        <taxon>Cynoglossinae</taxon>
        <taxon>Cynoglossus</taxon>
    </lineage>
</organism>
<dbReference type="PROSITE" id="PS51530">
    <property type="entry name" value="CYSTATIN_FETUIN_B"/>
    <property type="match status" value="1"/>
</dbReference>
<name>A0A3P8UMU7_CYNSE</name>
<dbReference type="SUPFAM" id="SSF54403">
    <property type="entry name" value="Cystatin/monellin"/>
    <property type="match status" value="2"/>
</dbReference>
<evidence type="ECO:0000256" key="4">
    <source>
        <dbReference type="SAM" id="SignalP"/>
    </source>
</evidence>